<dbReference type="Gene3D" id="1.25.10.10">
    <property type="entry name" value="Leucine-rich Repeat Variant"/>
    <property type="match status" value="1"/>
</dbReference>
<evidence type="ECO:0000313" key="3">
    <source>
        <dbReference type="Proteomes" id="UP000195570"/>
    </source>
</evidence>
<dbReference type="GO" id="GO:0006606">
    <property type="term" value="P:protein import into nucleus"/>
    <property type="evidence" value="ECO:0007669"/>
    <property type="project" value="TreeGrafter"/>
</dbReference>
<name>A0A1G4I5W2_TRYEQ</name>
<dbReference type="VEuPathDB" id="TriTrypDB:TEOVI_000870000"/>
<dbReference type="GeneID" id="92382634"/>
<proteinExistence type="predicted"/>
<sequence length="1079" mass="121376">MNILQLLSVAYGGAKEERTAATDQLEQALESPQAPFHLVTLIRAGTDPALPAEQSLSALIYAKNYIVNKIDDKADGDVAQAVADIQLLLYDGIFRVPQTHQKVICTCISTLISLFQWNYVHKLMPEIICSRDGITADRSIASLRLLYVFVKRYKTPNLVPMGDKLEVCSALITALTPFLSYGDFQVDHMVLKIMECVVEAVLQVKRDHSIPANVFDDWFSTMVTYPERHFAAANDAAAGGSQKVYESYVRCVKRIAMISYSIMNDATKKKSPQPVAKHFLETHAQAFLEVWPRWLEYSATSKARSQHQSTDIAAMRYLKLCTFDENLYRKCLLPRLLQVVESSLFPYLCCNEEDEAVFANADDISDFAQYMLEGTFEDGEVSTRVTASNTIVAFIKGNKDYQENLLPQMLNVITVGLSRGDTSETFAQTFGFLHLFSALRKYLRSDREVWNTQVAQFLVSFVAPRMLPTAFCIPLRFKATTTYQRYVRAPMRTEDFDSFFQLLSSLLQDPDARIRLGVIDVMCSLVEMKRVWPYIKNVLVPLVEECLGFLNRVHTTLVPTMLLFLVENFSPELKPVLHKLGAALVNVFLATAFDMAHQEEAMDENALQDYWSADMSACALLDALQNVLEASANDSQVFKSIMPDVVRLIRAVMERPDNYEFMEKTLGIWLIVVNNAKPITRECWDLLPLLFKSIDSGIGVDFFGLIEEVLDNYISNEAAEYVQNTALMEATFGACEKILFQAVCGVSDKVGVPQLVEALLHQSKHCEAVPGLFDAYLPRFVLLLLRALADKNAHEGEVRLRVWIVVAVMDAFYYNAAATLHIIMENSAYSQFFDSLFNFFRAAINPPQKTKGKKKRGSGGKNADEEVVENLSLLTRKVLALGLISLLQYLTSTSCVTFQSSINLTSFQPYLRQTVALIQHCIFANHTQLVPRCRISEEKITNIRLGVESEEAEEIDVEDEDVLGIDDFSDGGSNVDDCTLDSDDEDEDVEGGVDEGDNYMSPIDDVCEVTLFIQWMVHAQQALGDEFTQQLGRSVPLKTMEEYTAAEATARRYRELVRELNSAMEEDYKVRSAAAAQTQ</sequence>
<keyword evidence="3" id="KW-1185">Reference proteome</keyword>
<evidence type="ECO:0000313" key="2">
    <source>
        <dbReference type="EMBL" id="SCU67264.1"/>
    </source>
</evidence>
<dbReference type="InterPro" id="IPR016024">
    <property type="entry name" value="ARM-type_fold"/>
</dbReference>
<dbReference type="Proteomes" id="UP000195570">
    <property type="component" value="Unassembled WGS sequence"/>
</dbReference>
<comment type="caution">
    <text evidence="2">The sequence shown here is derived from an EMBL/GenBank/DDBJ whole genome shotgun (WGS) entry which is preliminary data.</text>
</comment>
<feature type="compositionally biased region" description="Acidic residues" evidence="1">
    <location>
        <begin position="978"/>
        <end position="997"/>
    </location>
</feature>
<accession>A0A1G4I5W2</accession>
<dbReference type="GO" id="GO:0005635">
    <property type="term" value="C:nuclear envelope"/>
    <property type="evidence" value="ECO:0007669"/>
    <property type="project" value="TreeGrafter"/>
</dbReference>
<dbReference type="SUPFAM" id="SSF48371">
    <property type="entry name" value="ARM repeat"/>
    <property type="match status" value="1"/>
</dbReference>
<organism evidence="2 3">
    <name type="scientific">Trypanosoma equiperdum</name>
    <dbReference type="NCBI Taxonomy" id="5694"/>
    <lineage>
        <taxon>Eukaryota</taxon>
        <taxon>Discoba</taxon>
        <taxon>Euglenozoa</taxon>
        <taxon>Kinetoplastea</taxon>
        <taxon>Metakinetoplastina</taxon>
        <taxon>Trypanosomatida</taxon>
        <taxon>Trypanosomatidae</taxon>
        <taxon>Trypanosoma</taxon>
    </lineage>
</organism>
<feature type="region of interest" description="Disordered" evidence="1">
    <location>
        <begin position="969"/>
        <end position="998"/>
    </location>
</feature>
<dbReference type="EMBL" id="CZPT02000709">
    <property type="protein sequence ID" value="SCU67264.1"/>
    <property type="molecule type" value="Genomic_DNA"/>
</dbReference>
<dbReference type="PANTHER" id="PTHR10997:SF52">
    <property type="entry name" value="IMPORTIN N-TERMINAL DOMAIN-CONTAINING PROTEIN"/>
    <property type="match status" value="1"/>
</dbReference>
<dbReference type="InterPro" id="IPR011989">
    <property type="entry name" value="ARM-like"/>
</dbReference>
<dbReference type="PANTHER" id="PTHR10997">
    <property type="entry name" value="IMPORTIN-7, 8, 11"/>
    <property type="match status" value="1"/>
</dbReference>
<protein>
    <submittedName>
        <fullName evidence="2">Uncharacterized protein</fullName>
    </submittedName>
</protein>
<reference evidence="2" key="1">
    <citation type="submission" date="2016-09" db="EMBL/GenBank/DDBJ databases">
        <authorList>
            <person name="Hebert L."/>
            <person name="Moumen B."/>
        </authorList>
    </citation>
    <scope>NUCLEOTIDE SEQUENCE [LARGE SCALE GENOMIC DNA]</scope>
    <source>
        <strain evidence="2">OVI</strain>
    </source>
</reference>
<dbReference type="RefSeq" id="XP_067078606.1">
    <property type="nucleotide sequence ID" value="XM_067222505.1"/>
</dbReference>
<evidence type="ECO:0000256" key="1">
    <source>
        <dbReference type="SAM" id="MobiDB-lite"/>
    </source>
</evidence>
<gene>
    <name evidence="2" type="ORF">TEOVI_000870000</name>
</gene>
<dbReference type="GO" id="GO:0005829">
    <property type="term" value="C:cytosol"/>
    <property type="evidence" value="ECO:0007669"/>
    <property type="project" value="TreeGrafter"/>
</dbReference>
<dbReference type="AlphaFoldDB" id="A0A1G4I5W2"/>